<keyword evidence="3 8" id="KW-0813">Transport</keyword>
<dbReference type="Proteomes" id="UP000515135">
    <property type="component" value="Unplaced"/>
</dbReference>
<evidence type="ECO:0000256" key="7">
    <source>
        <dbReference type="ARBA" id="ARBA00023177"/>
    </source>
</evidence>
<gene>
    <name evidence="11" type="primary">LOC109481899</name>
</gene>
<feature type="transmembrane region" description="Helical" evidence="8">
    <location>
        <begin position="30"/>
        <end position="49"/>
    </location>
</feature>
<evidence type="ECO:0000313" key="11">
    <source>
        <dbReference type="RefSeq" id="XP_019640082.1"/>
    </source>
</evidence>
<keyword evidence="10" id="KW-1185">Reference proteome</keyword>
<dbReference type="Gene3D" id="1.10.3430.10">
    <property type="entry name" value="Ammonium transporter AmtB like domains"/>
    <property type="match status" value="1"/>
</dbReference>
<keyword evidence="7 8" id="KW-0924">Ammonia transport</keyword>
<proteinExistence type="inferred from homology"/>
<dbReference type="GO" id="GO:0005886">
    <property type="term" value="C:plasma membrane"/>
    <property type="evidence" value="ECO:0007669"/>
    <property type="project" value="UniProtKB-SubCell"/>
</dbReference>
<dbReference type="GO" id="GO:0097272">
    <property type="term" value="P:ammonium homeostasis"/>
    <property type="evidence" value="ECO:0007669"/>
    <property type="project" value="TreeGrafter"/>
</dbReference>
<feature type="transmembrane region" description="Helical" evidence="8">
    <location>
        <begin position="138"/>
        <end position="159"/>
    </location>
</feature>
<dbReference type="KEGG" id="bbel:109481899"/>
<comment type="similarity">
    <text evidence="2 8">Belongs to the ammonia transporter channel (TC 1.A.11.2) family.</text>
</comment>
<feature type="transmembrane region" description="Helical" evidence="8">
    <location>
        <begin position="179"/>
        <end position="199"/>
    </location>
</feature>
<evidence type="ECO:0000256" key="4">
    <source>
        <dbReference type="ARBA" id="ARBA00022692"/>
    </source>
</evidence>
<dbReference type="InterPro" id="IPR001905">
    <property type="entry name" value="Ammonium_transpt"/>
</dbReference>
<keyword evidence="4 8" id="KW-0812">Transmembrane</keyword>
<dbReference type="PANTHER" id="PTHR11730:SF6">
    <property type="entry name" value="AMMONIUM TRANSPORTER"/>
    <property type="match status" value="1"/>
</dbReference>
<comment type="subcellular location">
    <subcellularLocation>
        <location evidence="8">Cell membrane</location>
        <topology evidence="8">Multi-pass membrane protein</topology>
    </subcellularLocation>
    <subcellularLocation>
        <location evidence="1">Membrane</location>
        <topology evidence="1">Multi-pass membrane protein</topology>
    </subcellularLocation>
</comment>
<feature type="transmembrane region" description="Helical" evidence="8">
    <location>
        <begin position="251"/>
        <end position="273"/>
    </location>
</feature>
<feature type="transmembrane region" description="Helical" evidence="8">
    <location>
        <begin position="219"/>
        <end position="239"/>
    </location>
</feature>
<dbReference type="GeneID" id="109481899"/>
<evidence type="ECO:0000256" key="8">
    <source>
        <dbReference type="RuleBase" id="RU362002"/>
    </source>
</evidence>
<dbReference type="Pfam" id="PF00909">
    <property type="entry name" value="Ammonium_transp"/>
    <property type="match status" value="1"/>
</dbReference>
<protein>
    <recommendedName>
        <fullName evidence="8">Ammonium transporter</fullName>
    </recommendedName>
</protein>
<feature type="transmembrane region" description="Helical" evidence="8">
    <location>
        <begin position="109"/>
        <end position="131"/>
    </location>
</feature>
<dbReference type="InterPro" id="IPR024041">
    <property type="entry name" value="NH4_transpt_AmtB-like_dom"/>
</dbReference>
<dbReference type="RefSeq" id="XP_019640082.1">
    <property type="nucleotide sequence ID" value="XM_019784523.1"/>
</dbReference>
<dbReference type="InterPro" id="IPR029020">
    <property type="entry name" value="Ammonium/urea_transptr"/>
</dbReference>
<feature type="domain" description="Ammonium transporter AmtB-like" evidence="9">
    <location>
        <begin position="31"/>
        <end position="432"/>
    </location>
</feature>
<dbReference type="NCBIfam" id="TIGR00836">
    <property type="entry name" value="amt"/>
    <property type="match status" value="1"/>
</dbReference>
<name>A0A6P5A9Q6_BRABE</name>
<feature type="transmembrane region" description="Helical" evidence="8">
    <location>
        <begin position="309"/>
        <end position="332"/>
    </location>
</feature>
<keyword evidence="5 8" id="KW-1133">Transmembrane helix</keyword>
<dbReference type="PANTHER" id="PTHR11730">
    <property type="entry name" value="AMMONIUM TRANSPORTER"/>
    <property type="match status" value="1"/>
</dbReference>
<evidence type="ECO:0000256" key="2">
    <source>
        <dbReference type="ARBA" id="ARBA00005887"/>
    </source>
</evidence>
<evidence type="ECO:0000313" key="10">
    <source>
        <dbReference type="Proteomes" id="UP000515135"/>
    </source>
</evidence>
<keyword evidence="6 8" id="KW-0472">Membrane</keyword>
<dbReference type="SUPFAM" id="SSF111352">
    <property type="entry name" value="Ammonium transporter"/>
    <property type="match status" value="1"/>
</dbReference>
<accession>A0A6P5A9Q6</accession>
<evidence type="ECO:0000259" key="9">
    <source>
        <dbReference type="Pfam" id="PF00909"/>
    </source>
</evidence>
<evidence type="ECO:0000256" key="1">
    <source>
        <dbReference type="ARBA" id="ARBA00004141"/>
    </source>
</evidence>
<feature type="transmembrane region" description="Helical" evidence="8">
    <location>
        <begin position="382"/>
        <end position="405"/>
    </location>
</feature>
<evidence type="ECO:0000256" key="6">
    <source>
        <dbReference type="ARBA" id="ARBA00023136"/>
    </source>
</evidence>
<sequence>MVNNATNTTEWTEISMEQQLGALVGNSDEFFLLMMGCFVFLMQAGFAFLEAGSVRSKNTTNILLKNILDVCIGAISYWAVGYAFAFGTPSNLFIGHGHFFLEGIEGSQYAHWFFHFVFAATASTIVSGAMAERTEFSAYLVYCAVLTGVVYPVAAHWAWDPQGWLLTGVGTGLTYQDFAGSGVVHIVGGTAALAGASVVGPRIGRFHCGKPVQISGHTVPLAALGAFILFFGFLAFNGGSQGSISSPGDGVIVALAITNTVISGSSAGLIAMVIKRVGLLGDLHWSLLTTLNGALTGMVAICAGCNNVYPWAACIIGVVAGVAYCGWSQLILKVLKVDDPLDAVAVHFGGGFWGVIAVPIFATEGGIITSGGSIIAFKGLGWNILGGVVIAVWTAIITTTMFGFLRLAGVLRVDPEIEEKGLDIPKHGEPAYPQESYGHGWLLETAEDKLPKCRAQKSIIESPPDYNGDTSNILAMTHPASMVIPRPSVVTGPPMAELAFDNEGYQEPRDTRL</sequence>
<evidence type="ECO:0000256" key="5">
    <source>
        <dbReference type="ARBA" id="ARBA00022989"/>
    </source>
</evidence>
<dbReference type="GO" id="GO:0008519">
    <property type="term" value="F:ammonium channel activity"/>
    <property type="evidence" value="ECO:0007669"/>
    <property type="project" value="InterPro"/>
</dbReference>
<feature type="transmembrane region" description="Helical" evidence="8">
    <location>
        <begin position="70"/>
        <end position="89"/>
    </location>
</feature>
<evidence type="ECO:0000256" key="3">
    <source>
        <dbReference type="ARBA" id="ARBA00022448"/>
    </source>
</evidence>
<feature type="transmembrane region" description="Helical" evidence="8">
    <location>
        <begin position="344"/>
        <end position="362"/>
    </location>
</feature>
<dbReference type="AlphaFoldDB" id="A0A6P5A9Q6"/>
<organism evidence="10 11">
    <name type="scientific">Branchiostoma belcheri</name>
    <name type="common">Amphioxus</name>
    <dbReference type="NCBI Taxonomy" id="7741"/>
    <lineage>
        <taxon>Eukaryota</taxon>
        <taxon>Metazoa</taxon>
        <taxon>Chordata</taxon>
        <taxon>Cephalochordata</taxon>
        <taxon>Leptocardii</taxon>
        <taxon>Amphioxiformes</taxon>
        <taxon>Branchiostomatidae</taxon>
        <taxon>Branchiostoma</taxon>
    </lineage>
</organism>
<reference evidence="11" key="1">
    <citation type="submission" date="2025-08" db="UniProtKB">
        <authorList>
            <consortium name="RefSeq"/>
        </authorList>
    </citation>
    <scope>IDENTIFICATION</scope>
    <source>
        <tissue evidence="11">Gonad</tissue>
    </source>
</reference>
<dbReference type="OrthoDB" id="534912at2759"/>
<dbReference type="FunFam" id="1.10.3430.10:FF:000010">
    <property type="entry name" value="Ammonium transporter"/>
    <property type="match status" value="1"/>
</dbReference>